<proteinExistence type="predicted"/>
<dbReference type="Proteomes" id="UP000613177">
    <property type="component" value="Unassembled WGS sequence"/>
</dbReference>
<accession>A0A8H7SN46</accession>
<sequence>MKYKKLSFGQSKKKTVKTYDALGLEILVDSLLAVAEVLMTVDDKQNEGTDTSR</sequence>
<reference evidence="1" key="1">
    <citation type="submission" date="2021-01" db="EMBL/GenBank/DDBJ databases">
        <title>Metabolic potential, ecology and presence of endohyphal bacteria is reflected in genomic diversity of Mucoromycotina.</title>
        <authorList>
            <person name="Muszewska A."/>
            <person name="Okrasinska A."/>
            <person name="Steczkiewicz K."/>
            <person name="Drgas O."/>
            <person name="Orlowska M."/>
            <person name="Perlinska-Lenart U."/>
            <person name="Aleksandrzak-Piekarczyk T."/>
            <person name="Szatraj K."/>
            <person name="Zielenkiewicz U."/>
            <person name="Pilsyk S."/>
            <person name="Malc E."/>
            <person name="Mieczkowski P."/>
            <person name="Kruszewska J.S."/>
            <person name="Biernat P."/>
            <person name="Pawlowska J."/>
        </authorList>
    </citation>
    <scope>NUCLEOTIDE SEQUENCE</scope>
    <source>
        <strain evidence="1">WA0000018081</strain>
    </source>
</reference>
<dbReference type="EMBL" id="JAEPRE010000108">
    <property type="protein sequence ID" value="KAG2232534.1"/>
    <property type="molecule type" value="Genomic_DNA"/>
</dbReference>
<name>A0A8H7SN46_9FUNG</name>
<keyword evidence="2" id="KW-1185">Reference proteome</keyword>
<organism evidence="1 2">
    <name type="scientific">Thamnidium elegans</name>
    <dbReference type="NCBI Taxonomy" id="101142"/>
    <lineage>
        <taxon>Eukaryota</taxon>
        <taxon>Fungi</taxon>
        <taxon>Fungi incertae sedis</taxon>
        <taxon>Mucoromycota</taxon>
        <taxon>Mucoromycotina</taxon>
        <taxon>Mucoromycetes</taxon>
        <taxon>Mucorales</taxon>
        <taxon>Mucorineae</taxon>
        <taxon>Mucoraceae</taxon>
        <taxon>Thamnidium</taxon>
    </lineage>
</organism>
<evidence type="ECO:0000313" key="1">
    <source>
        <dbReference type="EMBL" id="KAG2232534.1"/>
    </source>
</evidence>
<dbReference type="AlphaFoldDB" id="A0A8H7SN46"/>
<protein>
    <submittedName>
        <fullName evidence="1">Uncharacterized protein</fullName>
    </submittedName>
</protein>
<evidence type="ECO:0000313" key="2">
    <source>
        <dbReference type="Proteomes" id="UP000613177"/>
    </source>
</evidence>
<comment type="caution">
    <text evidence="1">The sequence shown here is derived from an EMBL/GenBank/DDBJ whole genome shotgun (WGS) entry which is preliminary data.</text>
</comment>
<gene>
    <name evidence="1" type="ORF">INT48_005424</name>
</gene>